<evidence type="ECO:0000256" key="1">
    <source>
        <dbReference type="SAM" id="SignalP"/>
    </source>
</evidence>
<reference evidence="2 3" key="1">
    <citation type="submission" date="2020-03" db="EMBL/GenBank/DDBJ databases">
        <title>Genomic Encyclopedia of Type Strains, Phase IV (KMG-IV): sequencing the most valuable type-strain genomes for metagenomic binning, comparative biology and taxonomic classification.</title>
        <authorList>
            <person name="Goeker M."/>
        </authorList>
    </citation>
    <scope>NUCLEOTIDE SEQUENCE [LARGE SCALE GENOMIC DNA]</scope>
    <source>
        <strain evidence="2 3">DSM 4736</strain>
    </source>
</reference>
<organism evidence="2 3">
    <name type="scientific">Brevundimonas alba</name>
    <dbReference type="NCBI Taxonomy" id="74314"/>
    <lineage>
        <taxon>Bacteria</taxon>
        <taxon>Pseudomonadati</taxon>
        <taxon>Pseudomonadota</taxon>
        <taxon>Alphaproteobacteria</taxon>
        <taxon>Caulobacterales</taxon>
        <taxon>Caulobacteraceae</taxon>
        <taxon>Brevundimonas</taxon>
    </lineage>
</organism>
<dbReference type="RefSeq" id="WP_168048969.1">
    <property type="nucleotide sequence ID" value="NZ_JAATJM010000002.1"/>
</dbReference>
<dbReference type="AlphaFoldDB" id="A0A7X5YMZ1"/>
<gene>
    <name evidence="2" type="ORF">GGQ87_002927</name>
</gene>
<comment type="caution">
    <text evidence="2">The sequence shown here is derived from an EMBL/GenBank/DDBJ whole genome shotgun (WGS) entry which is preliminary data.</text>
</comment>
<dbReference type="Proteomes" id="UP000587415">
    <property type="component" value="Unassembled WGS sequence"/>
</dbReference>
<evidence type="ECO:0008006" key="4">
    <source>
        <dbReference type="Google" id="ProtNLM"/>
    </source>
</evidence>
<dbReference type="EMBL" id="JAATJM010000002">
    <property type="protein sequence ID" value="NJC42632.1"/>
    <property type="molecule type" value="Genomic_DNA"/>
</dbReference>
<protein>
    <recommendedName>
        <fullName evidence="4">Lipoprotein</fullName>
    </recommendedName>
</protein>
<accession>A0A7X5YMZ1</accession>
<sequence length="376" mass="40001">MRKIAICALAALSMAACASVPPVPNARPLNAQNIDAIGSTSVVVAENNTGVMKSWFRQDSSAAAASQGLLGVLVGAAIDGIMNYAPSRRARGVANELAEVMPADALNDSLVQHFSRQIATGAPGGVSVSDVRTVQKLTSPGVTDDALEVMTSYLLSEDATTLQVSVTLTYQNTGLPYATPYTFEGAPPKTELTGPLYRNTFTYSSQQLPVPVLTPELRERLIASIQENARDDTGAMPAEGTDAFKSMNKELEEARDDKLTKAEIAIFLAREWTKNNGALLRAEINNAHAFIAKYAVLDMNRTAIPSLTGVDELVETLPDGRTVRRVGPGVMAGSYVSLPGNVSDFVTYGNAAAIAEVNETRTRNIQEQARAARAAQ</sequence>
<feature type="signal peptide" evidence="1">
    <location>
        <begin position="1"/>
        <end position="18"/>
    </location>
</feature>
<keyword evidence="1" id="KW-0732">Signal</keyword>
<feature type="chain" id="PRO_5030813291" description="Lipoprotein" evidence="1">
    <location>
        <begin position="19"/>
        <end position="376"/>
    </location>
</feature>
<keyword evidence="3" id="KW-1185">Reference proteome</keyword>
<dbReference type="PROSITE" id="PS51257">
    <property type="entry name" value="PROKAR_LIPOPROTEIN"/>
    <property type="match status" value="1"/>
</dbReference>
<evidence type="ECO:0000313" key="2">
    <source>
        <dbReference type="EMBL" id="NJC42632.1"/>
    </source>
</evidence>
<name>A0A7X5YMZ1_9CAUL</name>
<proteinExistence type="predicted"/>
<evidence type="ECO:0000313" key="3">
    <source>
        <dbReference type="Proteomes" id="UP000587415"/>
    </source>
</evidence>